<accession>A0A179FQP2</accession>
<reference evidence="1 2" key="1">
    <citation type="journal article" date="2016" name="PLoS Pathog.">
        <title>Biosynthesis of antibiotic leucinostatins in bio-control fungus Purpureocillium lilacinum and their inhibition on phytophthora revealed by genome mining.</title>
        <authorList>
            <person name="Wang G."/>
            <person name="Liu Z."/>
            <person name="Lin R."/>
            <person name="Li E."/>
            <person name="Mao Z."/>
            <person name="Ling J."/>
            <person name="Yang Y."/>
            <person name="Yin W.B."/>
            <person name="Xie B."/>
        </authorList>
    </citation>
    <scope>NUCLEOTIDE SEQUENCE [LARGE SCALE GENOMIC DNA]</scope>
    <source>
        <strain evidence="1">170</strain>
    </source>
</reference>
<gene>
    <name evidence="1" type="ORF">VFPPC_13599</name>
</gene>
<dbReference type="EMBL" id="LSBJ02000003">
    <property type="protein sequence ID" value="OAQ67936.1"/>
    <property type="molecule type" value="Genomic_DNA"/>
</dbReference>
<dbReference type="Proteomes" id="UP000078397">
    <property type="component" value="Unassembled WGS sequence"/>
</dbReference>
<proteinExistence type="predicted"/>
<dbReference type="AlphaFoldDB" id="A0A179FQP2"/>
<sequence>MPQKLTKDERKELSKTLSSTELQCIEEAMKLYQKNNADPAIEYFVEYTGNMDTSVILSDYSYSEDIFKDGLIRLLAGAQADKKMAAREKEEEGKEDFWEEFEKYVGNSPEDRARELFDRMHRWEVKLVNEALELAHQGNSAAYETASYLCVETMAKNKSASTDSDFPIYLQFPTFSKSSDTPEKFKKALLGFYTSRLR</sequence>
<organism evidence="1 2">
    <name type="scientific">Pochonia chlamydosporia 170</name>
    <dbReference type="NCBI Taxonomy" id="1380566"/>
    <lineage>
        <taxon>Eukaryota</taxon>
        <taxon>Fungi</taxon>
        <taxon>Dikarya</taxon>
        <taxon>Ascomycota</taxon>
        <taxon>Pezizomycotina</taxon>
        <taxon>Sordariomycetes</taxon>
        <taxon>Hypocreomycetidae</taxon>
        <taxon>Hypocreales</taxon>
        <taxon>Clavicipitaceae</taxon>
        <taxon>Pochonia</taxon>
    </lineage>
</organism>
<dbReference type="GeneID" id="28855368"/>
<protein>
    <submittedName>
        <fullName evidence="1">Uncharacterized protein</fullName>
    </submittedName>
</protein>
<name>A0A179FQP2_METCM</name>
<evidence type="ECO:0000313" key="2">
    <source>
        <dbReference type="Proteomes" id="UP000078397"/>
    </source>
</evidence>
<dbReference type="RefSeq" id="XP_018144786.1">
    <property type="nucleotide sequence ID" value="XM_018291374.1"/>
</dbReference>
<comment type="caution">
    <text evidence="1">The sequence shown here is derived from an EMBL/GenBank/DDBJ whole genome shotgun (WGS) entry which is preliminary data.</text>
</comment>
<dbReference type="KEGG" id="pchm:VFPPC_13599"/>
<keyword evidence="2" id="KW-1185">Reference proteome</keyword>
<evidence type="ECO:0000313" key="1">
    <source>
        <dbReference type="EMBL" id="OAQ67936.1"/>
    </source>
</evidence>